<dbReference type="Proteomes" id="UP000095546">
    <property type="component" value="Unassembled WGS sequence"/>
</dbReference>
<feature type="binding site" evidence="14">
    <location>
        <position position="61"/>
    </location>
    <ligand>
        <name>ATP</name>
        <dbReference type="ChEBI" id="CHEBI:30616"/>
    </ligand>
</feature>
<evidence type="ECO:0000256" key="8">
    <source>
        <dbReference type="ARBA" id="ARBA00022695"/>
    </source>
</evidence>
<dbReference type="Pfam" id="PF01300">
    <property type="entry name" value="Sua5_yciO_yrdC"/>
    <property type="match status" value="1"/>
</dbReference>
<dbReference type="InterPro" id="IPR006070">
    <property type="entry name" value="Sua5-like_dom"/>
</dbReference>
<dbReference type="GO" id="GO:0061710">
    <property type="term" value="F:L-threonylcarbamoyladenylate synthase"/>
    <property type="evidence" value="ECO:0007669"/>
    <property type="project" value="UniProtKB-EC"/>
</dbReference>
<evidence type="ECO:0000256" key="11">
    <source>
        <dbReference type="ARBA" id="ARBA00029774"/>
    </source>
</evidence>
<keyword evidence="5 13" id="KW-0963">Cytoplasm</keyword>
<comment type="similarity">
    <text evidence="2 13">Belongs to the SUA5 family.</text>
</comment>
<dbReference type="GO" id="GO:0003725">
    <property type="term" value="F:double-stranded RNA binding"/>
    <property type="evidence" value="ECO:0007669"/>
    <property type="project" value="UniProtKB-UniRule"/>
</dbReference>
<dbReference type="FunFam" id="3.90.870.10:FF:000009">
    <property type="entry name" value="Threonylcarbamoyl-AMP synthase, putative"/>
    <property type="match status" value="1"/>
</dbReference>
<dbReference type="Gene3D" id="3.40.50.11030">
    <property type="entry name" value="Threonylcarbamoyl-AMP synthase, C-terminal domain"/>
    <property type="match status" value="1"/>
</dbReference>
<keyword evidence="8 13" id="KW-0548">Nucleotidyltransferase</keyword>
<feature type="binding site" evidence="14">
    <location>
        <position position="198"/>
    </location>
    <ligand>
        <name>ATP</name>
        <dbReference type="ChEBI" id="CHEBI:30616"/>
    </ligand>
</feature>
<keyword evidence="6 13" id="KW-0808">Transferase</keyword>
<dbReference type="InterPro" id="IPR050156">
    <property type="entry name" value="TC-AMP_synthase_SUA5"/>
</dbReference>
<comment type="subcellular location">
    <subcellularLocation>
        <location evidence="1 13">Cytoplasm</location>
    </subcellularLocation>
</comment>
<dbReference type="PANTHER" id="PTHR17490">
    <property type="entry name" value="SUA5"/>
    <property type="match status" value="1"/>
</dbReference>
<evidence type="ECO:0000256" key="13">
    <source>
        <dbReference type="PIRNR" id="PIRNR004930"/>
    </source>
</evidence>
<dbReference type="InterPro" id="IPR017945">
    <property type="entry name" value="DHBP_synth_RibB-like_a/b_dom"/>
</dbReference>
<dbReference type="EMBL" id="CYYU01000005">
    <property type="protein sequence ID" value="CUN68909.1"/>
    <property type="molecule type" value="Genomic_DNA"/>
</dbReference>
<dbReference type="EC" id="2.7.7.87" evidence="3 13"/>
<evidence type="ECO:0000256" key="4">
    <source>
        <dbReference type="ARBA" id="ARBA00015492"/>
    </source>
</evidence>
<feature type="binding site" evidence="14">
    <location>
        <position position="65"/>
    </location>
    <ligand>
        <name>ATP</name>
        <dbReference type="ChEBI" id="CHEBI:30616"/>
    </ligand>
</feature>
<proteinExistence type="inferred from homology"/>
<feature type="binding site" evidence="14">
    <location>
        <position position="144"/>
    </location>
    <ligand>
        <name>ATP</name>
        <dbReference type="ChEBI" id="CHEBI:30616"/>
    </ligand>
</feature>
<dbReference type="NCBIfam" id="TIGR00057">
    <property type="entry name" value="L-threonylcarbamoyladenylate synthase"/>
    <property type="match status" value="1"/>
</dbReference>
<evidence type="ECO:0000256" key="6">
    <source>
        <dbReference type="ARBA" id="ARBA00022679"/>
    </source>
</evidence>
<protein>
    <recommendedName>
        <fullName evidence="4 13">Threonylcarbamoyl-AMP synthase</fullName>
        <shortName evidence="13">TC-AMP synthase</shortName>
        <ecNumber evidence="3 13">2.7.7.87</ecNumber>
    </recommendedName>
    <alternativeName>
        <fullName evidence="11 13">L-threonylcarbamoyladenylate synthase</fullName>
    </alternativeName>
</protein>
<feature type="binding site" evidence="14">
    <location>
        <position position="70"/>
    </location>
    <ligand>
        <name>L-threonine</name>
        <dbReference type="ChEBI" id="CHEBI:57926"/>
    </ligand>
</feature>
<evidence type="ECO:0000256" key="2">
    <source>
        <dbReference type="ARBA" id="ARBA00007663"/>
    </source>
</evidence>
<evidence type="ECO:0000256" key="7">
    <source>
        <dbReference type="ARBA" id="ARBA00022694"/>
    </source>
</evidence>
<feature type="binding site" evidence="14">
    <location>
        <position position="237"/>
    </location>
    <ligand>
        <name>ATP</name>
        <dbReference type="ChEBI" id="CHEBI:30616"/>
    </ligand>
</feature>
<dbReference type="PANTHER" id="PTHR17490:SF16">
    <property type="entry name" value="THREONYLCARBAMOYL-AMP SYNTHASE"/>
    <property type="match status" value="1"/>
</dbReference>
<comment type="catalytic activity">
    <reaction evidence="12 13">
        <text>L-threonine + hydrogencarbonate + ATP = L-threonylcarbamoyladenylate + diphosphate + H2O</text>
        <dbReference type="Rhea" id="RHEA:36407"/>
        <dbReference type="ChEBI" id="CHEBI:15377"/>
        <dbReference type="ChEBI" id="CHEBI:17544"/>
        <dbReference type="ChEBI" id="CHEBI:30616"/>
        <dbReference type="ChEBI" id="CHEBI:33019"/>
        <dbReference type="ChEBI" id="CHEBI:57926"/>
        <dbReference type="ChEBI" id="CHEBI:73682"/>
        <dbReference type="EC" id="2.7.7.87"/>
    </reaction>
</comment>
<reference evidence="16 17" key="1">
    <citation type="submission" date="2015-09" db="EMBL/GenBank/DDBJ databases">
        <authorList>
            <consortium name="Pathogen Informatics"/>
        </authorList>
    </citation>
    <scope>NUCLEOTIDE SEQUENCE [LARGE SCALE GENOMIC DNA]</scope>
    <source>
        <strain evidence="16 17">2789STDY5608828</strain>
    </source>
</reference>
<dbReference type="InterPro" id="IPR005145">
    <property type="entry name" value="Sua5_C"/>
</dbReference>
<evidence type="ECO:0000256" key="10">
    <source>
        <dbReference type="ARBA" id="ARBA00022840"/>
    </source>
</evidence>
<dbReference type="GO" id="GO:0000049">
    <property type="term" value="F:tRNA binding"/>
    <property type="evidence" value="ECO:0007669"/>
    <property type="project" value="TreeGrafter"/>
</dbReference>
<evidence type="ECO:0000256" key="12">
    <source>
        <dbReference type="ARBA" id="ARBA00048366"/>
    </source>
</evidence>
<evidence type="ECO:0000256" key="1">
    <source>
        <dbReference type="ARBA" id="ARBA00004496"/>
    </source>
</evidence>
<evidence type="ECO:0000256" key="5">
    <source>
        <dbReference type="ARBA" id="ARBA00022490"/>
    </source>
</evidence>
<feature type="binding site" evidence="14">
    <location>
        <position position="38"/>
    </location>
    <ligand>
        <name>L-threonine</name>
        <dbReference type="ChEBI" id="CHEBI:57926"/>
    </ligand>
</feature>
<evidence type="ECO:0000256" key="3">
    <source>
        <dbReference type="ARBA" id="ARBA00012584"/>
    </source>
</evidence>
<dbReference type="STRING" id="187979.ERS852385_01108"/>
<dbReference type="PIRSF" id="PIRSF004930">
    <property type="entry name" value="Tln_factor_SUA5"/>
    <property type="match status" value="1"/>
</dbReference>
<keyword evidence="10 13" id="KW-0067">ATP-binding</keyword>
<evidence type="ECO:0000256" key="9">
    <source>
        <dbReference type="ARBA" id="ARBA00022741"/>
    </source>
</evidence>
<organism evidence="16 17">
    <name type="scientific">Mitsuokella jalaludinii</name>
    <dbReference type="NCBI Taxonomy" id="187979"/>
    <lineage>
        <taxon>Bacteria</taxon>
        <taxon>Bacillati</taxon>
        <taxon>Bacillota</taxon>
        <taxon>Negativicutes</taxon>
        <taxon>Selenomonadales</taxon>
        <taxon>Selenomonadaceae</taxon>
        <taxon>Mitsuokella</taxon>
    </lineage>
</organism>
<evidence type="ECO:0000256" key="14">
    <source>
        <dbReference type="PIRSR" id="PIRSR004930-1"/>
    </source>
</evidence>
<keyword evidence="17" id="KW-1185">Reference proteome</keyword>
<evidence type="ECO:0000313" key="17">
    <source>
        <dbReference type="Proteomes" id="UP000095546"/>
    </source>
</evidence>
<sequence>MMQTEIITITDVKAQQAELARAGKVLRSGGLVAFPTETVYGLGANGLDADACARIYEAKGRPSDNPLILHVSDRAMVEMIAAEVTPMAEKLLAAFMPGPITLILRRKAIVPDRITGGLDTVGIRMPEHPVARAMIRAAGVPIAAPSANISGRPSPTTAASVLRDMKGRIPLILDGGPCHFGVESTIVDCTGPVAVILRPGAITREMLTEVLGGCKLDPALVGADTVPRAPGMKYKHYAPKAPLTLLEGEPSKMAAAFRRQVRRLQGEGRTVGVLASHEVCESLQGLVPAELLKDYGPQGDLLAIAAHIYEELIAFNDTEADALLGEGTTEKGLGLAIMNRLHKASAFHSLRIS</sequence>
<dbReference type="GO" id="GO:0008033">
    <property type="term" value="P:tRNA processing"/>
    <property type="evidence" value="ECO:0007669"/>
    <property type="project" value="UniProtKB-KW"/>
</dbReference>
<dbReference type="SUPFAM" id="SSF55821">
    <property type="entry name" value="YrdC/RibB"/>
    <property type="match status" value="1"/>
</dbReference>
<gene>
    <name evidence="16" type="primary">rimN</name>
    <name evidence="16" type="ORF">ERS852385_01108</name>
</gene>
<dbReference type="GO" id="GO:0005524">
    <property type="term" value="F:ATP binding"/>
    <property type="evidence" value="ECO:0007669"/>
    <property type="project" value="UniProtKB-UniRule"/>
</dbReference>
<dbReference type="GO" id="GO:0005737">
    <property type="term" value="C:cytoplasm"/>
    <property type="evidence" value="ECO:0007669"/>
    <property type="project" value="UniProtKB-SubCell"/>
</dbReference>
<feature type="binding site" evidence="14">
    <location>
        <position position="154"/>
    </location>
    <ligand>
        <name>ATP</name>
        <dbReference type="ChEBI" id="CHEBI:30616"/>
    </ligand>
</feature>
<dbReference type="InterPro" id="IPR010923">
    <property type="entry name" value="T(6)A37_SUA5"/>
</dbReference>
<evidence type="ECO:0000313" key="16">
    <source>
        <dbReference type="EMBL" id="CUN68909.1"/>
    </source>
</evidence>
<keyword evidence="9 13" id="KW-0547">Nucleotide-binding</keyword>
<dbReference type="Gene3D" id="3.90.870.10">
    <property type="entry name" value="DHBP synthase"/>
    <property type="match status" value="1"/>
</dbReference>
<dbReference type="eggNOG" id="COG0009">
    <property type="taxonomic scope" value="Bacteria"/>
</dbReference>
<feature type="binding site" evidence="14">
    <location>
        <position position="184"/>
    </location>
    <ligand>
        <name>L-threonine</name>
        <dbReference type="ChEBI" id="CHEBI:57926"/>
    </ligand>
</feature>
<accession>A0A173YZF9</accession>
<dbReference type="AlphaFoldDB" id="A0A173YZF9"/>
<evidence type="ECO:0000259" key="15">
    <source>
        <dbReference type="PROSITE" id="PS51163"/>
    </source>
</evidence>
<feature type="binding site" evidence="14">
    <location>
        <position position="146"/>
    </location>
    <ligand>
        <name>ATP</name>
        <dbReference type="ChEBI" id="CHEBI:30616"/>
    </ligand>
</feature>
<feature type="binding site" evidence="14">
    <location>
        <position position="120"/>
    </location>
    <ligand>
        <name>ATP</name>
        <dbReference type="ChEBI" id="CHEBI:30616"/>
    </ligand>
</feature>
<feature type="domain" description="YrdC-like" evidence="15">
    <location>
        <begin position="16"/>
        <end position="202"/>
    </location>
</feature>
<dbReference type="InterPro" id="IPR038385">
    <property type="entry name" value="Sua5/YwlC_C"/>
</dbReference>
<dbReference type="GO" id="GO:0006450">
    <property type="term" value="P:regulation of translational fidelity"/>
    <property type="evidence" value="ECO:0007669"/>
    <property type="project" value="TreeGrafter"/>
</dbReference>
<feature type="binding site" evidence="14">
    <location>
        <position position="124"/>
    </location>
    <ligand>
        <name>L-threonine</name>
        <dbReference type="ChEBI" id="CHEBI:57926"/>
    </ligand>
</feature>
<dbReference type="PROSITE" id="PS51163">
    <property type="entry name" value="YRDC"/>
    <property type="match status" value="1"/>
</dbReference>
<dbReference type="Pfam" id="PF03481">
    <property type="entry name" value="Sua5_C"/>
    <property type="match status" value="1"/>
</dbReference>
<name>A0A173YZF9_9FIRM</name>
<comment type="function">
    <text evidence="13">Required for the formation of a threonylcarbamoyl group on adenosine at position 37 (t(6)A37) in tRNAs that read codons beginning with adenine.</text>
</comment>
<keyword evidence="7 13" id="KW-0819">tRNA processing</keyword>